<dbReference type="CDD" id="cd11648">
    <property type="entry name" value="RsmI"/>
    <property type="match status" value="1"/>
</dbReference>
<dbReference type="PANTHER" id="PTHR46111">
    <property type="entry name" value="RIBOSOMAL RNA SMALL SUBUNIT METHYLTRANSFERASE I"/>
    <property type="match status" value="1"/>
</dbReference>
<dbReference type="Pfam" id="PF00590">
    <property type="entry name" value="TP_methylase"/>
    <property type="match status" value="1"/>
</dbReference>
<dbReference type="NCBIfam" id="TIGR00096">
    <property type="entry name" value="16S rRNA (cytidine(1402)-2'-O)-methyltransferase"/>
    <property type="match status" value="1"/>
</dbReference>
<evidence type="ECO:0000256" key="2">
    <source>
        <dbReference type="ARBA" id="ARBA00022552"/>
    </source>
</evidence>
<dbReference type="GO" id="GO:0005737">
    <property type="term" value="C:cytoplasm"/>
    <property type="evidence" value="ECO:0007669"/>
    <property type="project" value="UniProtKB-SubCell"/>
</dbReference>
<accession>A0A1G2B1T3</accession>
<name>A0A1G2B1T3_9BACT</name>
<evidence type="ECO:0000313" key="9">
    <source>
        <dbReference type="Proteomes" id="UP000179164"/>
    </source>
</evidence>
<dbReference type="FunFam" id="3.40.1010.10:FF:000007">
    <property type="entry name" value="Ribosomal RNA small subunit methyltransferase I"/>
    <property type="match status" value="1"/>
</dbReference>
<feature type="domain" description="Tetrapyrrole methylase" evidence="7">
    <location>
        <begin position="3"/>
        <end position="205"/>
    </location>
</feature>
<keyword evidence="2 6" id="KW-0698">rRNA processing</keyword>
<dbReference type="GO" id="GO:0070677">
    <property type="term" value="F:rRNA (cytosine-2'-O-)-methyltransferase activity"/>
    <property type="evidence" value="ECO:0007669"/>
    <property type="project" value="UniProtKB-UniRule"/>
</dbReference>
<dbReference type="InterPro" id="IPR000878">
    <property type="entry name" value="4pyrrol_Mease"/>
</dbReference>
<keyword evidence="4 6" id="KW-0808">Transferase</keyword>
<keyword evidence="5 6" id="KW-0949">S-adenosyl-L-methionine</keyword>
<dbReference type="InterPro" id="IPR018063">
    <property type="entry name" value="SAM_MeTrfase_RsmI_CS"/>
</dbReference>
<dbReference type="InterPro" id="IPR035996">
    <property type="entry name" value="4pyrrol_Methylase_sf"/>
</dbReference>
<evidence type="ECO:0000259" key="7">
    <source>
        <dbReference type="Pfam" id="PF00590"/>
    </source>
</evidence>
<dbReference type="STRING" id="1798543.A2898_05140"/>
<protein>
    <recommendedName>
        <fullName evidence="6">Ribosomal RNA small subunit methyltransferase I</fullName>
        <ecNumber evidence="6">2.1.1.198</ecNumber>
    </recommendedName>
    <alternativeName>
        <fullName evidence="6">16S rRNA 2'-O-ribose C1402 methyltransferase</fullName>
    </alternativeName>
    <alternativeName>
        <fullName evidence="6">rRNA (cytidine-2'-O-)-methyltransferase RsmI</fullName>
    </alternativeName>
</protein>
<dbReference type="FunFam" id="3.30.950.10:FF:000002">
    <property type="entry name" value="Ribosomal RNA small subunit methyltransferase I"/>
    <property type="match status" value="1"/>
</dbReference>
<keyword evidence="1 6" id="KW-0963">Cytoplasm</keyword>
<dbReference type="SUPFAM" id="SSF53790">
    <property type="entry name" value="Tetrapyrrole methylase"/>
    <property type="match status" value="1"/>
</dbReference>
<sequence>MGTLFIVATPIGNLEDITFRALRVLKEVDVILCEDTRQTQKLLIHFQFQKRMISYHQHSSEERTQEIIDMLREGKQVALVSDSGTPGLSDPGGRLVRRVREELGAEVVITPVPGPSALTAAASVAGLPVSDFLFLGFIPHKNGRQTLFRKIGESERTVVFYESPHRILKAMQQLEENCDPDRQVVICRELTKKFETIVAGTLSEVAGKIRSEQPRGEYVVLIEGKR</sequence>
<gene>
    <name evidence="6" type="primary">rsmI</name>
    <name evidence="8" type="ORF">A2898_05140</name>
</gene>
<dbReference type="Gene3D" id="3.30.950.10">
    <property type="entry name" value="Methyltransferase, Cobalt-precorrin-4 Transmethylase, Domain 2"/>
    <property type="match status" value="1"/>
</dbReference>
<comment type="function">
    <text evidence="6">Catalyzes the 2'-O-methylation of the ribose of cytidine 1402 (C1402) in 16S rRNA.</text>
</comment>
<evidence type="ECO:0000256" key="6">
    <source>
        <dbReference type="HAMAP-Rule" id="MF_01877"/>
    </source>
</evidence>
<comment type="catalytic activity">
    <reaction evidence="6">
        <text>cytidine(1402) in 16S rRNA + S-adenosyl-L-methionine = 2'-O-methylcytidine(1402) in 16S rRNA + S-adenosyl-L-homocysteine + H(+)</text>
        <dbReference type="Rhea" id="RHEA:42924"/>
        <dbReference type="Rhea" id="RHEA-COMP:10285"/>
        <dbReference type="Rhea" id="RHEA-COMP:10286"/>
        <dbReference type="ChEBI" id="CHEBI:15378"/>
        <dbReference type="ChEBI" id="CHEBI:57856"/>
        <dbReference type="ChEBI" id="CHEBI:59789"/>
        <dbReference type="ChEBI" id="CHEBI:74495"/>
        <dbReference type="ChEBI" id="CHEBI:82748"/>
        <dbReference type="EC" id="2.1.1.198"/>
    </reaction>
</comment>
<evidence type="ECO:0000256" key="5">
    <source>
        <dbReference type="ARBA" id="ARBA00022691"/>
    </source>
</evidence>
<dbReference type="InterPro" id="IPR014777">
    <property type="entry name" value="4pyrrole_Mease_sub1"/>
</dbReference>
<dbReference type="Gene3D" id="3.40.1010.10">
    <property type="entry name" value="Cobalt-precorrin-4 Transmethylase, Domain 1"/>
    <property type="match status" value="1"/>
</dbReference>
<evidence type="ECO:0000313" key="8">
    <source>
        <dbReference type="EMBL" id="OGY82935.1"/>
    </source>
</evidence>
<comment type="caution">
    <text evidence="8">The sequence shown here is derived from an EMBL/GenBank/DDBJ whole genome shotgun (WGS) entry which is preliminary data.</text>
</comment>
<dbReference type="PIRSF" id="PIRSF005917">
    <property type="entry name" value="MTase_YraL"/>
    <property type="match status" value="1"/>
</dbReference>
<dbReference type="PANTHER" id="PTHR46111:SF1">
    <property type="entry name" value="RIBOSOMAL RNA SMALL SUBUNIT METHYLTRANSFERASE I"/>
    <property type="match status" value="1"/>
</dbReference>
<dbReference type="AlphaFoldDB" id="A0A1G2B1T3"/>
<dbReference type="EMBL" id="MHKE01000017">
    <property type="protein sequence ID" value="OGY82935.1"/>
    <property type="molecule type" value="Genomic_DNA"/>
</dbReference>
<keyword evidence="3 6" id="KW-0489">Methyltransferase</keyword>
<dbReference type="Proteomes" id="UP000179164">
    <property type="component" value="Unassembled WGS sequence"/>
</dbReference>
<reference evidence="8 9" key="1">
    <citation type="journal article" date="2016" name="Nat. Commun.">
        <title>Thousands of microbial genomes shed light on interconnected biogeochemical processes in an aquifer system.</title>
        <authorList>
            <person name="Anantharaman K."/>
            <person name="Brown C.T."/>
            <person name="Hug L.A."/>
            <person name="Sharon I."/>
            <person name="Castelle C.J."/>
            <person name="Probst A.J."/>
            <person name="Thomas B.C."/>
            <person name="Singh A."/>
            <person name="Wilkins M.J."/>
            <person name="Karaoz U."/>
            <person name="Brodie E.L."/>
            <person name="Williams K.H."/>
            <person name="Hubbard S.S."/>
            <person name="Banfield J.F."/>
        </authorList>
    </citation>
    <scope>NUCLEOTIDE SEQUENCE [LARGE SCALE GENOMIC DNA]</scope>
</reference>
<evidence type="ECO:0000256" key="3">
    <source>
        <dbReference type="ARBA" id="ARBA00022603"/>
    </source>
</evidence>
<comment type="subcellular location">
    <subcellularLocation>
        <location evidence="6">Cytoplasm</location>
    </subcellularLocation>
</comment>
<proteinExistence type="inferred from homology"/>
<evidence type="ECO:0000256" key="4">
    <source>
        <dbReference type="ARBA" id="ARBA00022679"/>
    </source>
</evidence>
<dbReference type="InterPro" id="IPR014776">
    <property type="entry name" value="4pyrrole_Mease_sub2"/>
</dbReference>
<evidence type="ECO:0000256" key="1">
    <source>
        <dbReference type="ARBA" id="ARBA00022490"/>
    </source>
</evidence>
<dbReference type="EC" id="2.1.1.198" evidence="6"/>
<comment type="similarity">
    <text evidence="6">Belongs to the methyltransferase superfamily. RsmI family.</text>
</comment>
<dbReference type="PROSITE" id="PS01296">
    <property type="entry name" value="RSMI"/>
    <property type="match status" value="1"/>
</dbReference>
<dbReference type="InterPro" id="IPR008189">
    <property type="entry name" value="rRNA_ssu_MeTfrase_I"/>
</dbReference>
<dbReference type="HAMAP" id="MF_01877">
    <property type="entry name" value="16SrRNA_methyltr_I"/>
    <property type="match status" value="1"/>
</dbReference>
<organism evidence="8 9">
    <name type="scientific">Candidatus Kerfeldbacteria bacterium RIFCSPLOWO2_01_FULL_48_11</name>
    <dbReference type="NCBI Taxonomy" id="1798543"/>
    <lineage>
        <taxon>Bacteria</taxon>
        <taxon>Candidatus Kerfeldiibacteriota</taxon>
    </lineage>
</organism>